<organism evidence="1 2">
    <name type="scientific">Ridgeia piscesae</name>
    <name type="common">Tubeworm</name>
    <dbReference type="NCBI Taxonomy" id="27915"/>
    <lineage>
        <taxon>Eukaryota</taxon>
        <taxon>Metazoa</taxon>
        <taxon>Spiralia</taxon>
        <taxon>Lophotrochozoa</taxon>
        <taxon>Annelida</taxon>
        <taxon>Polychaeta</taxon>
        <taxon>Sedentaria</taxon>
        <taxon>Canalipalpata</taxon>
        <taxon>Sabellida</taxon>
        <taxon>Siboglinidae</taxon>
        <taxon>Ridgeia</taxon>
    </lineage>
</organism>
<evidence type="ECO:0000313" key="1">
    <source>
        <dbReference type="EMBL" id="KAK2187840.1"/>
    </source>
</evidence>
<sequence>MAACSHRQRIQTERANTMSLRARAKNITLTKSLNQKLDHLKVAWQRTDDVVDVQLRHIRESLTPRPAVVRRRTPPVDGVRRIHSAPVTVDRTVASTPARWRCQTGRCSTALPLCRHETEPRHCRQFPCTPPATYHCIGFDIDLQARRPSKRYTLSTPTTPASKDRLIADLEATSIRRPISTTAEKSAVRERALRRMMTDLKKRVSRSTKPQDWNVNYGKPRRNLRIVLISTSGRVRSAAL</sequence>
<dbReference type="EMBL" id="JAODUO010000153">
    <property type="protein sequence ID" value="KAK2187840.1"/>
    <property type="molecule type" value="Genomic_DNA"/>
</dbReference>
<evidence type="ECO:0000313" key="2">
    <source>
        <dbReference type="Proteomes" id="UP001209878"/>
    </source>
</evidence>
<accession>A0AAD9P479</accession>
<name>A0AAD9P479_RIDPI</name>
<protein>
    <submittedName>
        <fullName evidence="1">Uncharacterized protein</fullName>
    </submittedName>
</protein>
<comment type="caution">
    <text evidence="1">The sequence shown here is derived from an EMBL/GenBank/DDBJ whole genome shotgun (WGS) entry which is preliminary data.</text>
</comment>
<gene>
    <name evidence="1" type="ORF">NP493_153g07057</name>
</gene>
<dbReference type="AlphaFoldDB" id="A0AAD9P479"/>
<reference evidence="1" key="1">
    <citation type="journal article" date="2023" name="Mol. Biol. Evol.">
        <title>Third-Generation Sequencing Reveals the Adaptive Role of the Epigenome in Three Deep-Sea Polychaetes.</title>
        <authorList>
            <person name="Perez M."/>
            <person name="Aroh O."/>
            <person name="Sun Y."/>
            <person name="Lan Y."/>
            <person name="Juniper S.K."/>
            <person name="Young C.R."/>
            <person name="Angers B."/>
            <person name="Qian P.Y."/>
        </authorList>
    </citation>
    <scope>NUCLEOTIDE SEQUENCE</scope>
    <source>
        <strain evidence="1">R07B-5</strain>
    </source>
</reference>
<dbReference type="Proteomes" id="UP001209878">
    <property type="component" value="Unassembled WGS sequence"/>
</dbReference>
<proteinExistence type="predicted"/>
<keyword evidence="2" id="KW-1185">Reference proteome</keyword>